<comment type="caution">
    <text evidence="2">The sequence shown here is derived from an EMBL/GenBank/DDBJ whole genome shotgun (WGS) entry which is preliminary data.</text>
</comment>
<dbReference type="PANTHER" id="PTHR36437">
    <property type="entry name" value="GLYOXALASE/BLEOMYCIN RESISTANCE PROTEIN/DIOXYGENASE"/>
    <property type="match status" value="1"/>
</dbReference>
<dbReference type="Pfam" id="PF00903">
    <property type="entry name" value="Glyoxalase"/>
    <property type="match status" value="1"/>
</dbReference>
<dbReference type="EMBL" id="BSSV01000007">
    <property type="protein sequence ID" value="GLX86759.1"/>
    <property type="molecule type" value="Genomic_DNA"/>
</dbReference>
<feature type="domain" description="VOC" evidence="1">
    <location>
        <begin position="8"/>
        <end position="132"/>
    </location>
</feature>
<evidence type="ECO:0000259" key="1">
    <source>
        <dbReference type="PROSITE" id="PS51819"/>
    </source>
</evidence>
<dbReference type="RefSeq" id="WP_284300111.1">
    <property type="nucleotide sequence ID" value="NZ_BSSV01000007.1"/>
</dbReference>
<dbReference type="Proteomes" id="UP001157134">
    <property type="component" value="Unassembled WGS sequence"/>
</dbReference>
<dbReference type="PROSITE" id="PS51819">
    <property type="entry name" value="VOC"/>
    <property type="match status" value="1"/>
</dbReference>
<keyword evidence="3" id="KW-1185">Reference proteome</keyword>
<sequence>MSKTMLGVISGINVFVKNYDEAITFYCDVLGFTLVENTEITPDFRWITVKPSEESQTQIILAKAQSESQLALVGKQAGNGVLMIITTQDFDASYQKMKQLGVRFIEEPRDEPYGKVVIFEDLYGNKFDLIEPL</sequence>
<dbReference type="InterPro" id="IPR004360">
    <property type="entry name" value="Glyas_Fos-R_dOase_dom"/>
</dbReference>
<dbReference type="InterPro" id="IPR029068">
    <property type="entry name" value="Glyas_Bleomycin-R_OHBP_Dase"/>
</dbReference>
<dbReference type="Gene3D" id="3.10.180.10">
    <property type="entry name" value="2,3-Dihydroxybiphenyl 1,2-Dioxygenase, domain 1"/>
    <property type="match status" value="1"/>
</dbReference>
<dbReference type="PANTHER" id="PTHR36437:SF2">
    <property type="entry name" value="GLYOXALASE_BLEOMYCIN RESISTANCE PROTEIN_DIOXYGENASE"/>
    <property type="match status" value="1"/>
</dbReference>
<organism evidence="2 3">
    <name type="scientific">Thalassotalea loyana</name>
    <dbReference type="NCBI Taxonomy" id="280483"/>
    <lineage>
        <taxon>Bacteria</taxon>
        <taxon>Pseudomonadati</taxon>
        <taxon>Pseudomonadota</taxon>
        <taxon>Gammaproteobacteria</taxon>
        <taxon>Alteromonadales</taxon>
        <taxon>Colwelliaceae</taxon>
        <taxon>Thalassotalea</taxon>
    </lineage>
</organism>
<proteinExistence type="predicted"/>
<accession>A0ABQ6HFK8</accession>
<dbReference type="InterPro" id="IPR037523">
    <property type="entry name" value="VOC_core"/>
</dbReference>
<reference evidence="2 3" key="1">
    <citation type="submission" date="2023-03" db="EMBL/GenBank/DDBJ databases">
        <title>Thalassotalea loyana LMG 22536T draft genome sequence.</title>
        <authorList>
            <person name="Sawabe T."/>
        </authorList>
    </citation>
    <scope>NUCLEOTIDE SEQUENCE [LARGE SCALE GENOMIC DNA]</scope>
    <source>
        <strain evidence="2 3">LMG 22536</strain>
    </source>
</reference>
<gene>
    <name evidence="2" type="ORF">tloyanaT_30120</name>
</gene>
<evidence type="ECO:0000313" key="2">
    <source>
        <dbReference type="EMBL" id="GLX86759.1"/>
    </source>
</evidence>
<protein>
    <recommendedName>
        <fullName evidence="1">VOC domain-containing protein</fullName>
    </recommendedName>
</protein>
<evidence type="ECO:0000313" key="3">
    <source>
        <dbReference type="Proteomes" id="UP001157134"/>
    </source>
</evidence>
<name>A0ABQ6HFK8_9GAMM</name>
<dbReference type="SUPFAM" id="SSF54593">
    <property type="entry name" value="Glyoxalase/Bleomycin resistance protein/Dihydroxybiphenyl dioxygenase"/>
    <property type="match status" value="1"/>
</dbReference>